<keyword evidence="3" id="KW-1185">Reference proteome</keyword>
<sequence>MVITRKNWISKNFKILSYGKISGYILIPVILLLLPADQFDTGTSLCLSKLLLHTECYGCGMMRAIMHLIHFDFSTALHFNKLSVIVFPLLGYLWAQSFLREVARHRPYRRG</sequence>
<keyword evidence="1" id="KW-0472">Membrane</keyword>
<organism evidence="2 3">
    <name type="scientific">Adhaeribacter arboris</name>
    <dbReference type="NCBI Taxonomy" id="2072846"/>
    <lineage>
        <taxon>Bacteria</taxon>
        <taxon>Pseudomonadati</taxon>
        <taxon>Bacteroidota</taxon>
        <taxon>Cytophagia</taxon>
        <taxon>Cytophagales</taxon>
        <taxon>Hymenobacteraceae</taxon>
        <taxon>Adhaeribacter</taxon>
    </lineage>
</organism>
<evidence type="ECO:0000256" key="1">
    <source>
        <dbReference type="SAM" id="Phobius"/>
    </source>
</evidence>
<evidence type="ECO:0000313" key="3">
    <source>
        <dbReference type="Proteomes" id="UP000240357"/>
    </source>
</evidence>
<proteinExistence type="predicted"/>
<evidence type="ECO:0008006" key="4">
    <source>
        <dbReference type="Google" id="ProtNLM"/>
    </source>
</evidence>
<keyword evidence="1" id="KW-1133">Transmembrane helix</keyword>
<feature type="transmembrane region" description="Helical" evidence="1">
    <location>
        <begin position="82"/>
        <end position="99"/>
    </location>
</feature>
<dbReference type="Proteomes" id="UP000240357">
    <property type="component" value="Unassembled WGS sequence"/>
</dbReference>
<reference evidence="2 3" key="1">
    <citation type="submission" date="2018-03" db="EMBL/GenBank/DDBJ databases">
        <title>Adhaeribacter sp. HMF7605 Genome sequencing and assembly.</title>
        <authorList>
            <person name="Kang H."/>
            <person name="Kang J."/>
            <person name="Cha I."/>
            <person name="Kim H."/>
            <person name="Joh K."/>
        </authorList>
    </citation>
    <scope>NUCLEOTIDE SEQUENCE [LARGE SCALE GENOMIC DNA]</scope>
    <source>
        <strain evidence="2 3">HMF7605</strain>
    </source>
</reference>
<name>A0A2T2YEM1_9BACT</name>
<accession>A0A2T2YEM1</accession>
<dbReference type="InterPro" id="IPR021215">
    <property type="entry name" value="DUF2752"/>
</dbReference>
<comment type="caution">
    <text evidence="2">The sequence shown here is derived from an EMBL/GenBank/DDBJ whole genome shotgun (WGS) entry which is preliminary data.</text>
</comment>
<dbReference type="AlphaFoldDB" id="A0A2T2YEM1"/>
<feature type="transmembrane region" description="Helical" evidence="1">
    <location>
        <begin position="15"/>
        <end position="34"/>
    </location>
</feature>
<gene>
    <name evidence="2" type="ORF">AHMF7605_10770</name>
</gene>
<protein>
    <recommendedName>
        <fullName evidence="4">DUF2752 domain-containing protein</fullName>
    </recommendedName>
</protein>
<dbReference type="Pfam" id="PF10825">
    <property type="entry name" value="DUF2752"/>
    <property type="match status" value="1"/>
</dbReference>
<evidence type="ECO:0000313" key="2">
    <source>
        <dbReference type="EMBL" id="PSR53966.1"/>
    </source>
</evidence>
<keyword evidence="1" id="KW-0812">Transmembrane</keyword>
<dbReference type="EMBL" id="PYFT01000001">
    <property type="protein sequence ID" value="PSR53966.1"/>
    <property type="molecule type" value="Genomic_DNA"/>
</dbReference>